<dbReference type="PANTHER" id="PTHR34319:SF7">
    <property type="entry name" value="HNH ENDONUCLEASE DOMAIN-CONTAINING PROTEIN"/>
    <property type="match status" value="1"/>
</dbReference>
<reference evidence="2" key="1">
    <citation type="submission" date="2016-11" db="EMBL/GenBank/DDBJ databases">
        <authorList>
            <person name="Panda P."/>
            <person name="Visnovsky S."/>
            <person name="Pitman A."/>
        </authorList>
    </citation>
    <scope>NUCLEOTIDE SEQUENCE [LARGE SCALE GENOMIC DNA]</scope>
    <source>
        <strain evidence="2">ICMP 9972</strain>
    </source>
</reference>
<gene>
    <name evidence="1" type="ORF">BSK71_19280</name>
</gene>
<comment type="caution">
    <text evidence="1">The sequence shown here is derived from an EMBL/GenBank/DDBJ whole genome shotgun (WGS) entry which is preliminary data.</text>
</comment>
<dbReference type="Pfam" id="PF05638">
    <property type="entry name" value="T6SS_HCP"/>
    <property type="match status" value="1"/>
</dbReference>
<organism evidence="1 2">
    <name type="scientific">Pectobacterium actinidiae</name>
    <dbReference type="NCBI Taxonomy" id="1507808"/>
    <lineage>
        <taxon>Bacteria</taxon>
        <taxon>Pseudomonadati</taxon>
        <taxon>Pseudomonadota</taxon>
        <taxon>Gammaproteobacteria</taxon>
        <taxon>Enterobacterales</taxon>
        <taxon>Pectobacteriaceae</taxon>
        <taxon>Pectobacterium</taxon>
    </lineage>
</organism>
<dbReference type="PANTHER" id="PTHR34319">
    <property type="entry name" value="MAJOR EXPORTED PROTEIN"/>
    <property type="match status" value="1"/>
</dbReference>
<dbReference type="NCBIfam" id="TIGR03344">
    <property type="entry name" value="VI_effect_Hcp1"/>
    <property type="match status" value="1"/>
</dbReference>
<sequence length="159" mass="17828">MANNIYLTLTGNQQGKISADCGTVDSIGNKYQIGHKDQIFVLQFDHAISRNQNINHQPIAFCKPIDKSSPLLGNAISNNEKLELLFDFYRTAQTGIQEKYYSVKLIGAVISNIAVSYPHALIHAENQPEEMISVAYQSIDWQHHIAGTGGYSLWEEQVY</sequence>
<dbReference type="SUPFAM" id="SSF141452">
    <property type="entry name" value="Hcp1-like"/>
    <property type="match status" value="1"/>
</dbReference>
<protein>
    <submittedName>
        <fullName evidence="1">Type VI secretion system protein</fullName>
    </submittedName>
</protein>
<name>A0A1V2QZ44_9GAMM</name>
<evidence type="ECO:0000313" key="1">
    <source>
        <dbReference type="EMBL" id="ONK01974.1"/>
    </source>
</evidence>
<dbReference type="InterPro" id="IPR052947">
    <property type="entry name" value="T6SS_Hcp1_domain"/>
</dbReference>
<dbReference type="OrthoDB" id="5674026at2"/>
<accession>A0A1V2QZ44</accession>
<dbReference type="EMBL" id="MPUJ01000019">
    <property type="protein sequence ID" value="ONK01974.1"/>
    <property type="molecule type" value="Genomic_DNA"/>
</dbReference>
<dbReference type="Proteomes" id="UP000189286">
    <property type="component" value="Unassembled WGS sequence"/>
</dbReference>
<evidence type="ECO:0000313" key="2">
    <source>
        <dbReference type="Proteomes" id="UP000189286"/>
    </source>
</evidence>
<proteinExistence type="predicted"/>
<dbReference type="InterPro" id="IPR008514">
    <property type="entry name" value="T6SS_Hcp"/>
</dbReference>
<dbReference type="InterPro" id="IPR036624">
    <property type="entry name" value="Hcp1-lik_sf"/>
</dbReference>
<dbReference type="RefSeq" id="WP_039364149.1">
    <property type="nucleotide sequence ID" value="NZ_JRMH01000002.1"/>
</dbReference>
<dbReference type="Gene3D" id="2.30.110.20">
    <property type="entry name" value="Hcp1-like"/>
    <property type="match status" value="1"/>
</dbReference>
<dbReference type="AlphaFoldDB" id="A0A1V2QZ44"/>